<organism evidence="3 4">
    <name type="scientific">Stigmatella aurantiaca</name>
    <dbReference type="NCBI Taxonomy" id="41"/>
    <lineage>
        <taxon>Bacteria</taxon>
        <taxon>Pseudomonadati</taxon>
        <taxon>Myxococcota</taxon>
        <taxon>Myxococcia</taxon>
        <taxon>Myxococcales</taxon>
        <taxon>Cystobacterineae</taxon>
        <taxon>Archangiaceae</taxon>
        <taxon>Stigmatella</taxon>
    </lineage>
</organism>
<evidence type="ECO:0000256" key="1">
    <source>
        <dbReference type="ARBA" id="ARBA00007613"/>
    </source>
</evidence>
<keyword evidence="2" id="KW-0732">Signal</keyword>
<accession>A0A1H8CVT9</accession>
<dbReference type="Proteomes" id="UP000182719">
    <property type="component" value="Unassembled WGS sequence"/>
</dbReference>
<evidence type="ECO:0000313" key="3">
    <source>
        <dbReference type="EMBL" id="SEM98458.1"/>
    </source>
</evidence>
<dbReference type="SUPFAM" id="SSF56954">
    <property type="entry name" value="Outer membrane efflux proteins (OEP)"/>
    <property type="match status" value="1"/>
</dbReference>
<name>A0A1H8CVT9_STIAU</name>
<comment type="similarity">
    <text evidence="1">Belongs to the outer membrane factor (OMF) (TC 1.B.17) family.</text>
</comment>
<dbReference type="PANTHER" id="PTHR30203">
    <property type="entry name" value="OUTER MEMBRANE CATION EFFLUX PROTEIN"/>
    <property type="match status" value="1"/>
</dbReference>
<evidence type="ECO:0000313" key="4">
    <source>
        <dbReference type="Proteomes" id="UP000182719"/>
    </source>
</evidence>
<dbReference type="EMBL" id="FOAP01000027">
    <property type="protein sequence ID" value="SEM98458.1"/>
    <property type="molecule type" value="Genomic_DNA"/>
</dbReference>
<dbReference type="OrthoDB" id="9791261at2"/>
<gene>
    <name evidence="3" type="ORF">SAMN05444354_12777</name>
</gene>
<dbReference type="PANTHER" id="PTHR30203:SF24">
    <property type="entry name" value="BLR4935 PROTEIN"/>
    <property type="match status" value="1"/>
</dbReference>
<evidence type="ECO:0000256" key="2">
    <source>
        <dbReference type="SAM" id="SignalP"/>
    </source>
</evidence>
<dbReference type="InterPro" id="IPR010131">
    <property type="entry name" value="MdtP/NodT-like"/>
</dbReference>
<feature type="signal peptide" evidence="2">
    <location>
        <begin position="1"/>
        <end position="27"/>
    </location>
</feature>
<reference evidence="4" key="1">
    <citation type="submission" date="2016-10" db="EMBL/GenBank/DDBJ databases">
        <authorList>
            <person name="Varghese N."/>
            <person name="Submissions S."/>
        </authorList>
    </citation>
    <scope>NUCLEOTIDE SEQUENCE [LARGE SCALE GENOMIC DNA]</scope>
    <source>
        <strain evidence="4">DSM 17044</strain>
    </source>
</reference>
<keyword evidence="4" id="KW-1185">Reference proteome</keyword>
<dbReference type="RefSeq" id="WP_075010687.1">
    <property type="nucleotide sequence ID" value="NZ_FOAP01000027.1"/>
</dbReference>
<proteinExistence type="inferred from homology"/>
<dbReference type="Pfam" id="PF02321">
    <property type="entry name" value="OEP"/>
    <property type="match status" value="2"/>
</dbReference>
<feature type="chain" id="PRO_5010285719" evidence="2">
    <location>
        <begin position="28"/>
        <end position="413"/>
    </location>
</feature>
<dbReference type="AlphaFoldDB" id="A0A1H8CVT9"/>
<dbReference type="Gene3D" id="1.20.1600.10">
    <property type="entry name" value="Outer membrane efflux proteins (OEP)"/>
    <property type="match status" value="1"/>
</dbReference>
<sequence length="413" mass="44418">MLSRGVSASPLLCLCLYGFLSLSEASAGPLTLEQAVALALERSPVLVSLEAGVARAQAQAQNDARFFQANPELSAAAGPRLREGGNTLELGVGLSQQVEFFGQPSARKEAARALVTASEAQLRARRVELVAEVRTAFARARAAGQEVRLAEDARTLAAEALSAAEERLEAGAASRLEVNTARVEAGRAAREHNRAVFRHASALNALGLLIGLDEAVEIHAEDTPLPDSPQAPPLPTLLDQALRDRADLQAAHAELEASQAQQRLSQRAALPSPRAGISYGREEEAHIVQGTLSIELPVFDRNQAGRGTSAARVTEATRTLEAVERLARAEVRLALVRYQTAESSLRLFGENAQQSLQENLALATEGYRAGKMDFLELLVIRRETLEARRDHIEAMEEFSTAQAQLQRVIGSLP</sequence>
<dbReference type="GO" id="GO:0015562">
    <property type="term" value="F:efflux transmembrane transporter activity"/>
    <property type="evidence" value="ECO:0007669"/>
    <property type="project" value="InterPro"/>
</dbReference>
<protein>
    <submittedName>
        <fullName evidence="3">Outer membrane protein, cobalt-zinc-cadmium efflux system</fullName>
    </submittedName>
</protein>
<dbReference type="InterPro" id="IPR003423">
    <property type="entry name" value="OMP_efflux"/>
</dbReference>